<evidence type="ECO:0000259" key="2">
    <source>
        <dbReference type="Pfam" id="PF00248"/>
    </source>
</evidence>
<feature type="domain" description="NADP-dependent oxidoreductase" evidence="2">
    <location>
        <begin position="20"/>
        <end position="291"/>
    </location>
</feature>
<dbReference type="SUPFAM" id="SSF51430">
    <property type="entry name" value="NAD(P)-linked oxidoreductase"/>
    <property type="match status" value="1"/>
</dbReference>
<dbReference type="PANTHER" id="PTHR43625:SF40">
    <property type="entry name" value="ALDO-KETO REDUCTASE YAKC [NADP(+)]"/>
    <property type="match status" value="1"/>
</dbReference>
<dbReference type="InterPro" id="IPR023210">
    <property type="entry name" value="NADP_OxRdtase_dom"/>
</dbReference>
<dbReference type="PANTHER" id="PTHR43625">
    <property type="entry name" value="AFLATOXIN B1 ALDEHYDE REDUCTASE"/>
    <property type="match status" value="1"/>
</dbReference>
<dbReference type="RefSeq" id="WP_380759181.1">
    <property type="nucleotide sequence ID" value="NZ_JBHSRF010000058.1"/>
</dbReference>
<evidence type="ECO:0000313" key="4">
    <source>
        <dbReference type="Proteomes" id="UP001596137"/>
    </source>
</evidence>
<keyword evidence="1" id="KW-0560">Oxidoreductase</keyword>
<organism evidence="3 4">
    <name type="scientific">Sphaerisporangium aureirubrum</name>
    <dbReference type="NCBI Taxonomy" id="1544736"/>
    <lineage>
        <taxon>Bacteria</taxon>
        <taxon>Bacillati</taxon>
        <taxon>Actinomycetota</taxon>
        <taxon>Actinomycetes</taxon>
        <taxon>Streptosporangiales</taxon>
        <taxon>Streptosporangiaceae</taxon>
        <taxon>Sphaerisporangium</taxon>
    </lineage>
</organism>
<dbReference type="Gene3D" id="3.20.20.100">
    <property type="entry name" value="NADP-dependent oxidoreductase domain"/>
    <property type="match status" value="1"/>
</dbReference>
<dbReference type="InterPro" id="IPR050791">
    <property type="entry name" value="Aldo-Keto_reductase"/>
</dbReference>
<sequence length="307" mass="33428">MRRWDMLVKKVGGSGLVSPPIGLGSLALAGAYGKADPAESFRTIKHAVELGVSMIDISVPGLESRRNTVERMVGKAVNGRRDEVLLVSCGRPDRPERSVEASLRRLRTDRIDVYSLHLAGQARVEEAIGRLAGLVADGKVRRVGLCAPSPTQLRRAHAIHPISLVFSEYSLWNRRVEERLLPAARELGVALTACRPLGRGFLSGRILSPAQFEAGDHRLTDPRFHTESLARNLRLLPTAETYAAQLNVGLSRLALAWLLSRGDDVVVLPSTRSRIHLEMNAAATNVHLPPEIGDALAAAFPDHSVTH</sequence>
<proteinExistence type="predicted"/>
<name>A0ABW1NR84_9ACTN</name>
<reference evidence="4" key="1">
    <citation type="journal article" date="2019" name="Int. J. Syst. Evol. Microbiol.">
        <title>The Global Catalogue of Microorganisms (GCM) 10K type strain sequencing project: providing services to taxonomists for standard genome sequencing and annotation.</title>
        <authorList>
            <consortium name="The Broad Institute Genomics Platform"/>
            <consortium name="The Broad Institute Genome Sequencing Center for Infectious Disease"/>
            <person name="Wu L."/>
            <person name="Ma J."/>
        </authorList>
    </citation>
    <scope>NUCLEOTIDE SEQUENCE [LARGE SCALE GENOMIC DNA]</scope>
    <source>
        <strain evidence="4">JCM 30346</strain>
    </source>
</reference>
<dbReference type="EMBL" id="JBHSRF010000058">
    <property type="protein sequence ID" value="MFC6085247.1"/>
    <property type="molecule type" value="Genomic_DNA"/>
</dbReference>
<dbReference type="InterPro" id="IPR036812">
    <property type="entry name" value="NAD(P)_OxRdtase_dom_sf"/>
</dbReference>
<keyword evidence="4" id="KW-1185">Reference proteome</keyword>
<dbReference type="Proteomes" id="UP001596137">
    <property type="component" value="Unassembled WGS sequence"/>
</dbReference>
<evidence type="ECO:0000256" key="1">
    <source>
        <dbReference type="ARBA" id="ARBA00023002"/>
    </source>
</evidence>
<gene>
    <name evidence="3" type="ORF">ACFP1K_29060</name>
</gene>
<comment type="caution">
    <text evidence="3">The sequence shown here is derived from an EMBL/GenBank/DDBJ whole genome shotgun (WGS) entry which is preliminary data.</text>
</comment>
<accession>A0ABW1NR84</accession>
<dbReference type="Pfam" id="PF00248">
    <property type="entry name" value="Aldo_ket_red"/>
    <property type="match status" value="1"/>
</dbReference>
<evidence type="ECO:0000313" key="3">
    <source>
        <dbReference type="EMBL" id="MFC6085247.1"/>
    </source>
</evidence>
<protein>
    <submittedName>
        <fullName evidence="3">Aldo/keto reductase</fullName>
    </submittedName>
</protein>